<dbReference type="Proteomes" id="UP000189911">
    <property type="component" value="Chromosome G"/>
</dbReference>
<evidence type="ECO:0000256" key="3">
    <source>
        <dbReference type="ARBA" id="ARBA00022927"/>
    </source>
</evidence>
<dbReference type="GO" id="GO:0031965">
    <property type="term" value="C:nuclear membrane"/>
    <property type="evidence" value="ECO:0007669"/>
    <property type="project" value="UniProtKB-SubCell"/>
</dbReference>
<evidence type="ECO:0000256" key="6">
    <source>
        <dbReference type="ARBA" id="ARBA00023242"/>
    </source>
</evidence>
<dbReference type="EMBL" id="LT598453">
    <property type="protein sequence ID" value="SCV04188.1"/>
    <property type="molecule type" value="Genomic_DNA"/>
</dbReference>
<organism evidence="8 9">
    <name type="scientific">Lachancea nothofagi CBS 11611</name>
    <dbReference type="NCBI Taxonomy" id="1266666"/>
    <lineage>
        <taxon>Eukaryota</taxon>
        <taxon>Fungi</taxon>
        <taxon>Dikarya</taxon>
        <taxon>Ascomycota</taxon>
        <taxon>Saccharomycotina</taxon>
        <taxon>Saccharomycetes</taxon>
        <taxon>Saccharomycetales</taxon>
        <taxon>Saccharomycetaceae</taxon>
        <taxon>Lachancea</taxon>
    </lineage>
</organism>
<dbReference type="Pfam" id="PF04121">
    <property type="entry name" value="Nup84_Nup100"/>
    <property type="match status" value="1"/>
</dbReference>
<keyword evidence="2" id="KW-0509">mRNA transport</keyword>
<keyword evidence="5 7" id="KW-0906">Nuclear pore complex</keyword>
<comment type="subcellular location">
    <subcellularLocation>
        <location evidence="7">Nucleus</location>
        <location evidence="7">Nuclear pore complex</location>
    </subcellularLocation>
    <subcellularLocation>
        <location evidence="7">Nucleus membrane</location>
    </subcellularLocation>
</comment>
<dbReference type="PANTHER" id="PTHR13003:SF2">
    <property type="entry name" value="NUCLEAR PORE COMPLEX PROTEIN NUP107"/>
    <property type="match status" value="1"/>
</dbReference>
<dbReference type="GO" id="GO:0000973">
    <property type="term" value="P:post-transcriptional tethering of RNA polymerase II gene DNA at nuclear periphery"/>
    <property type="evidence" value="ECO:0007669"/>
    <property type="project" value="TreeGrafter"/>
</dbReference>
<comment type="similarity">
    <text evidence="7">Belongs to the nucleoporin Nup84/Nup107 family.</text>
</comment>
<gene>
    <name evidence="8" type="ORF">LANO_0G08702G</name>
</gene>
<proteinExistence type="inferred from homology"/>
<protein>
    <recommendedName>
        <fullName evidence="7">Nuclear pore complex protein</fullName>
    </recommendedName>
</protein>
<evidence type="ECO:0000256" key="4">
    <source>
        <dbReference type="ARBA" id="ARBA00023010"/>
    </source>
</evidence>
<keyword evidence="3" id="KW-0653">Protein transport</keyword>
<comment type="function">
    <text evidence="7">Functions as a component of the nuclear pore complex (NPC).</text>
</comment>
<evidence type="ECO:0000256" key="7">
    <source>
        <dbReference type="RuleBase" id="RU365072"/>
    </source>
</evidence>
<evidence type="ECO:0000256" key="5">
    <source>
        <dbReference type="ARBA" id="ARBA00023132"/>
    </source>
</evidence>
<evidence type="ECO:0000313" key="8">
    <source>
        <dbReference type="EMBL" id="SCV04188.1"/>
    </source>
</evidence>
<reference evidence="9" key="1">
    <citation type="submission" date="2016-03" db="EMBL/GenBank/DDBJ databases">
        <authorList>
            <person name="Devillers Hugo."/>
        </authorList>
    </citation>
    <scope>NUCLEOTIDE SEQUENCE [LARGE SCALE GENOMIC DNA]</scope>
</reference>
<dbReference type="AlphaFoldDB" id="A0A1G4KI71"/>
<dbReference type="InterPro" id="IPR007252">
    <property type="entry name" value="Nup84/Nup107"/>
</dbReference>
<dbReference type="OrthoDB" id="3098at2759"/>
<accession>A0A1G4KI71</accession>
<evidence type="ECO:0000313" key="9">
    <source>
        <dbReference type="Proteomes" id="UP000189911"/>
    </source>
</evidence>
<dbReference type="GO" id="GO:0017056">
    <property type="term" value="F:structural constituent of nuclear pore"/>
    <property type="evidence" value="ECO:0007669"/>
    <property type="project" value="UniProtKB-UniRule"/>
</dbReference>
<keyword evidence="1 7" id="KW-0813">Transport</keyword>
<keyword evidence="9" id="KW-1185">Reference proteome</keyword>
<name>A0A1G4KI71_9SACH</name>
<evidence type="ECO:0000256" key="1">
    <source>
        <dbReference type="ARBA" id="ARBA00022448"/>
    </source>
</evidence>
<evidence type="ECO:0000256" key="2">
    <source>
        <dbReference type="ARBA" id="ARBA00022816"/>
    </source>
</evidence>
<keyword evidence="6 7" id="KW-0539">Nucleus</keyword>
<comment type="subunit">
    <text evidence="7">Part of the nuclear pore complex (NPC).</text>
</comment>
<dbReference type="PANTHER" id="PTHR13003">
    <property type="entry name" value="NUP107-RELATED"/>
    <property type="match status" value="1"/>
</dbReference>
<keyword evidence="4 7" id="KW-0811">Translocation</keyword>
<dbReference type="GO" id="GO:0031080">
    <property type="term" value="C:nuclear pore outer ring"/>
    <property type="evidence" value="ECO:0007669"/>
    <property type="project" value="TreeGrafter"/>
</dbReference>
<dbReference type="GO" id="GO:0006606">
    <property type="term" value="P:protein import into nucleus"/>
    <property type="evidence" value="ECO:0007669"/>
    <property type="project" value="TreeGrafter"/>
</dbReference>
<dbReference type="Gene3D" id="1.10.3450.20">
    <property type="match status" value="1"/>
</dbReference>
<sequence length="727" mass="82803">MDANSAQNSNILVKFANVLKEFEISELTDPGSKDVFDVVKDFRSVAGEGALELVTTNTSTTNRLFENWDLEAKLWHLIELLVNYRCSDISLEGDNSQIQSADSIYRKSLLENDRSLYELWLIIVWIQSNIKIPERPEKLGSSKWSNSFISGDLKSSDLDYPLRDPSCNIDAEDKQLDRSFYKYAYELILAGNMDEARKECEYTDNLTLALILCGTDNDIDLDDKSLTADNSKTQGTVQRKALWRRAVYSMSMNEDLDEYERAIYSYLAGDVEKAPSTVKSDWDVELLRYLNQSWQITLENHMLKDNLVDTNELIVPMENEPLPLQAILDTVSRKHIRESEHPLRVLMGAVMLDKVPMVVKSSVTMLVDAIKGLDSGNDMVEEPYLLRVVTHLTILIDMIYPGSIDEQDKSRLITAYVTILSLYDLNDVIPVYISFLSESEVLEAYSFFLSKLGDTGARQKQLELCRVLHMPTANILRRTTQRVFDETENYYASSSGVSVHSEVDETDKRLITGAEWLIEGRLYVDALDSLVVISRRFLINGKINSLRYVFEKEDLANIIKNYELDTIADSDKQSTAVAEIYQYQSLINVFKQFEQWKQLSTDSSTESSIPQLLKSFRNISGYVYKVIKSFLMELSEEASVKDQDVLHEIRTLYIPHMVIELHGALVAAAEKLKVVSFISEALALASLVANETDRIYLLFQSSGRLEEYLQTIARTATLARPQINRAK</sequence>
<dbReference type="Gene3D" id="1.20.190.50">
    <property type="match status" value="1"/>
</dbReference>
<dbReference type="GO" id="GO:0006406">
    <property type="term" value="P:mRNA export from nucleus"/>
    <property type="evidence" value="ECO:0007669"/>
    <property type="project" value="TreeGrafter"/>
</dbReference>
<keyword evidence="7" id="KW-0472">Membrane</keyword>